<evidence type="ECO:0000313" key="2">
    <source>
        <dbReference type="Proteomes" id="UP000003759"/>
    </source>
</evidence>
<organism evidence="1 2">
    <name type="scientific">Brachyspira pilosicoli WesB</name>
    <dbReference type="NCBI Taxonomy" id="1161918"/>
    <lineage>
        <taxon>Bacteria</taxon>
        <taxon>Pseudomonadati</taxon>
        <taxon>Spirochaetota</taxon>
        <taxon>Spirochaetia</taxon>
        <taxon>Brachyspirales</taxon>
        <taxon>Brachyspiraceae</taxon>
        <taxon>Brachyspira</taxon>
    </lineage>
</organism>
<reference evidence="1 2" key="1">
    <citation type="journal article" date="2012" name="BMC Genomics">
        <title>Comparative genomics of Brachyspira pilosicoli strains: genome rearrangements, reductions and correlation of genetic compliment with phenotypic diversity.</title>
        <authorList>
            <person name="Mappley L.J."/>
            <person name="Black M.L."/>
            <person name="Abuoun M."/>
            <person name="Darby A.C."/>
            <person name="Woodward M.J."/>
            <person name="Parkhill J."/>
            <person name="Turner A.K."/>
            <person name="Bellgard M.I."/>
            <person name="La T."/>
            <person name="Phillips N.D."/>
            <person name="La Ragione R.M."/>
            <person name="Hampson D.J."/>
        </authorList>
    </citation>
    <scope>NUCLEOTIDE SEQUENCE [LARGE SCALE GENOMIC DNA]</scope>
    <source>
        <strain evidence="1">WesB</strain>
    </source>
</reference>
<name>K0JLL4_BRAPL</name>
<dbReference type="OrthoDB" id="9947015at2"/>
<protein>
    <submittedName>
        <fullName evidence="1">Putative VSH-1 protein OrfE</fullName>
    </submittedName>
</protein>
<accession>K0JLL4</accession>
<dbReference type="KEGG" id="bpw:WESB_2540"/>
<evidence type="ECO:0000313" key="1">
    <source>
        <dbReference type="EMBL" id="CCG58002.1"/>
    </source>
</evidence>
<dbReference type="Proteomes" id="UP000003759">
    <property type="component" value="Chromosome"/>
</dbReference>
<dbReference type="HOGENOM" id="CLU_2056875_0_0_12"/>
<proteinExistence type="predicted"/>
<dbReference type="RefSeq" id="WP_014934053.1">
    <property type="nucleotide sequence ID" value="NC_018604.1"/>
</dbReference>
<gene>
    <name evidence="1" type="primary">orfE</name>
    <name evidence="1" type="ORF">WESB_2540</name>
</gene>
<dbReference type="PATRIC" id="fig|1161918.5.peg.2100"/>
<dbReference type="AlphaFoldDB" id="K0JLL4"/>
<sequence length="122" mass="14488">MKRKTMLLKEFCMRYPIQETVLKDVGEKELLETKVWSRSTVYEHFRENAEISFNELTAKEESSYYEKINNKKANNDIFEMFEVEINGKKAYGEKNCLEDLTKKQVLELVSAMRNFRDGIIVM</sequence>
<dbReference type="EMBL" id="HE793032">
    <property type="protein sequence ID" value="CCG58002.1"/>
    <property type="molecule type" value="Genomic_DNA"/>
</dbReference>